<feature type="domain" description="Glucose dehydrogenase C-terminal" evidence="7">
    <location>
        <begin position="134"/>
        <end position="315"/>
    </location>
</feature>
<evidence type="ECO:0000256" key="3">
    <source>
        <dbReference type="ARBA" id="ARBA00022723"/>
    </source>
</evidence>
<dbReference type="RefSeq" id="WP_008870052.1">
    <property type="nucleotide sequence ID" value="NZ_ACJN02000002.1"/>
</dbReference>
<sequence>MQAVIFHETLRYVQDHPVPGPEKGQARIRVNLAGICRTDLEIMKGYKGYKGILGHEFTGVVESCNDASWVGKRVVGEINAACGLCEWCMAGLGRHCPNRETLGISGLDGCMAEYCVLPVTNLFSADGLSEERAVLTEPLAAACEILEQVPLQGNERVVVLGDGRLGILCAWVLATVAGRVTLRGHHRDKLELARWRSLETSLRGEGIEPGADVVVDATGSGRGIEQAMDLCRPRGTIVLKSTVALQGEVNLAPLVVNEITLVGSRCGQFSHALDMMHRFPDMPLERLITHRYPLHQALEAFETAQSGEALKVILEVHKG</sequence>
<dbReference type="GO" id="GO:0046872">
    <property type="term" value="F:metal ion binding"/>
    <property type="evidence" value="ECO:0007669"/>
    <property type="project" value="UniProtKB-KW"/>
</dbReference>
<dbReference type="InterPro" id="IPR013154">
    <property type="entry name" value="ADH-like_N"/>
</dbReference>
<keyword evidence="4" id="KW-0862">Zinc</keyword>
<evidence type="ECO:0000256" key="5">
    <source>
        <dbReference type="ARBA" id="ARBA00023002"/>
    </source>
</evidence>
<dbReference type="SUPFAM" id="SSF51735">
    <property type="entry name" value="NAD(P)-binding Rossmann-fold domains"/>
    <property type="match status" value="1"/>
</dbReference>
<dbReference type="AlphaFoldDB" id="D6SPQ8"/>
<comment type="cofactor">
    <cofactor evidence="1">
        <name>Zn(2+)</name>
        <dbReference type="ChEBI" id="CHEBI:29105"/>
    </cofactor>
</comment>
<evidence type="ECO:0000256" key="4">
    <source>
        <dbReference type="ARBA" id="ARBA00022833"/>
    </source>
</evidence>
<dbReference type="SUPFAM" id="SSF50129">
    <property type="entry name" value="GroES-like"/>
    <property type="match status" value="1"/>
</dbReference>
<evidence type="ECO:0000256" key="2">
    <source>
        <dbReference type="ARBA" id="ARBA00008072"/>
    </source>
</evidence>
<proteinExistence type="inferred from homology"/>
<comment type="caution">
    <text evidence="8">The sequence shown here is derived from an EMBL/GenBank/DDBJ whole genome shotgun (WGS) entry which is preliminary data.</text>
</comment>
<dbReference type="OrthoDB" id="9773078at2"/>
<gene>
    <name evidence="8" type="ORF">Dthio_PD2107</name>
</gene>
<keyword evidence="5" id="KW-0560">Oxidoreductase</keyword>
<dbReference type="Gene3D" id="3.40.50.720">
    <property type="entry name" value="NAD(P)-binding Rossmann-like Domain"/>
    <property type="match status" value="1"/>
</dbReference>
<dbReference type="GO" id="GO:0016491">
    <property type="term" value="F:oxidoreductase activity"/>
    <property type="evidence" value="ECO:0007669"/>
    <property type="project" value="UniProtKB-KW"/>
</dbReference>
<dbReference type="Pfam" id="PF08240">
    <property type="entry name" value="ADH_N"/>
    <property type="match status" value="1"/>
</dbReference>
<keyword evidence="9" id="KW-1185">Reference proteome</keyword>
<name>D6SPQ8_9BACT</name>
<protein>
    <submittedName>
        <fullName evidence="8">Alcohol dehydrogenase GroES domain protein</fullName>
    </submittedName>
</protein>
<dbReference type="Pfam" id="PF16912">
    <property type="entry name" value="Glu_dehyd_C"/>
    <property type="match status" value="1"/>
</dbReference>
<comment type="similarity">
    <text evidence="2">Belongs to the zinc-containing alcohol dehydrogenase family.</text>
</comment>
<dbReference type="PANTHER" id="PTHR43350">
    <property type="entry name" value="NAD-DEPENDENT ALCOHOL DEHYDROGENASE"/>
    <property type="match status" value="1"/>
</dbReference>
<dbReference type="eggNOG" id="COG1063">
    <property type="taxonomic scope" value="Bacteria"/>
</dbReference>
<dbReference type="Gene3D" id="3.90.180.10">
    <property type="entry name" value="Medium-chain alcohol dehydrogenases, catalytic domain"/>
    <property type="match status" value="1"/>
</dbReference>
<dbReference type="InterPro" id="IPR036291">
    <property type="entry name" value="NAD(P)-bd_dom_sf"/>
</dbReference>
<dbReference type="InterPro" id="IPR031640">
    <property type="entry name" value="Glu_dehyd_C"/>
</dbReference>
<evidence type="ECO:0000256" key="1">
    <source>
        <dbReference type="ARBA" id="ARBA00001947"/>
    </source>
</evidence>
<evidence type="ECO:0000259" key="7">
    <source>
        <dbReference type="Pfam" id="PF16912"/>
    </source>
</evidence>
<reference evidence="8" key="1">
    <citation type="submission" date="2010-05" db="EMBL/GenBank/DDBJ databases">
        <title>The draft genome of Desulfonatronospira thiodismutans ASO3-1.</title>
        <authorList>
            <consortium name="US DOE Joint Genome Institute (JGI-PGF)"/>
            <person name="Lucas S."/>
            <person name="Copeland A."/>
            <person name="Lapidus A."/>
            <person name="Cheng J.-F."/>
            <person name="Bruce D."/>
            <person name="Goodwin L."/>
            <person name="Pitluck S."/>
            <person name="Chertkov O."/>
            <person name="Brettin T."/>
            <person name="Detter J.C."/>
            <person name="Han C."/>
            <person name="Land M.L."/>
            <person name="Hauser L."/>
            <person name="Kyrpides N."/>
            <person name="Mikhailova N."/>
            <person name="Muyzer G."/>
            <person name="Woyke T."/>
        </authorList>
    </citation>
    <scope>NUCLEOTIDE SEQUENCE [LARGE SCALE GENOMIC DNA]</scope>
    <source>
        <strain evidence="8">ASO3-1</strain>
    </source>
</reference>
<keyword evidence="3" id="KW-0479">Metal-binding</keyword>
<dbReference type="InterPro" id="IPR011032">
    <property type="entry name" value="GroES-like_sf"/>
</dbReference>
<feature type="domain" description="Alcohol dehydrogenase-like N-terminal" evidence="6">
    <location>
        <begin position="23"/>
        <end position="124"/>
    </location>
</feature>
<dbReference type="Proteomes" id="UP000005496">
    <property type="component" value="Unassembled WGS sequence"/>
</dbReference>
<dbReference type="CDD" id="cd08242">
    <property type="entry name" value="MDR_like"/>
    <property type="match status" value="1"/>
</dbReference>
<accession>D6SPQ8</accession>
<evidence type="ECO:0000313" key="8">
    <source>
        <dbReference type="EMBL" id="EFI34734.1"/>
    </source>
</evidence>
<evidence type="ECO:0000259" key="6">
    <source>
        <dbReference type="Pfam" id="PF08240"/>
    </source>
</evidence>
<evidence type="ECO:0000313" key="9">
    <source>
        <dbReference type="Proteomes" id="UP000005496"/>
    </source>
</evidence>
<dbReference type="PANTHER" id="PTHR43350:SF2">
    <property type="entry name" value="GROES-LIKE ZINC-BINDING ALCOHOL DEHYDROGENASE FAMILY PROTEIN"/>
    <property type="match status" value="1"/>
</dbReference>
<organism evidence="8 9">
    <name type="scientific">Desulfonatronospira thiodismutans ASO3-1</name>
    <dbReference type="NCBI Taxonomy" id="555779"/>
    <lineage>
        <taxon>Bacteria</taxon>
        <taxon>Pseudomonadati</taxon>
        <taxon>Thermodesulfobacteriota</taxon>
        <taxon>Desulfovibrionia</taxon>
        <taxon>Desulfovibrionales</taxon>
        <taxon>Desulfonatronovibrionaceae</taxon>
        <taxon>Desulfonatronospira</taxon>
    </lineage>
</organism>
<dbReference type="EMBL" id="ACJN02000002">
    <property type="protein sequence ID" value="EFI34734.1"/>
    <property type="molecule type" value="Genomic_DNA"/>
</dbReference>